<accession>A0A3R6DD41</accession>
<dbReference type="Pfam" id="PF13655">
    <property type="entry name" value="RVT_N"/>
    <property type="match status" value="1"/>
</dbReference>
<proteinExistence type="predicted"/>
<dbReference type="CDD" id="cd01651">
    <property type="entry name" value="RT_G2_intron"/>
    <property type="match status" value="1"/>
</dbReference>
<evidence type="ECO:0000313" key="2">
    <source>
        <dbReference type="EMBL" id="RHF85792.1"/>
    </source>
</evidence>
<dbReference type="InterPro" id="IPR000477">
    <property type="entry name" value="RT_dom"/>
</dbReference>
<keyword evidence="2" id="KW-0548">Nucleotidyltransferase</keyword>
<feature type="domain" description="Reverse transcriptase" evidence="1">
    <location>
        <begin position="92"/>
        <end position="359"/>
    </location>
</feature>
<organism evidence="2 3">
    <name type="scientific">Coprococcus comes</name>
    <dbReference type="NCBI Taxonomy" id="410072"/>
    <lineage>
        <taxon>Bacteria</taxon>
        <taxon>Bacillati</taxon>
        <taxon>Bacillota</taxon>
        <taxon>Clostridia</taxon>
        <taxon>Lachnospirales</taxon>
        <taxon>Lachnospiraceae</taxon>
        <taxon>Coprococcus</taxon>
    </lineage>
</organism>
<evidence type="ECO:0000313" key="3">
    <source>
        <dbReference type="Proteomes" id="UP000284579"/>
    </source>
</evidence>
<dbReference type="AlphaFoldDB" id="A0A3R6DD41"/>
<name>A0A3R6DD41_9FIRM</name>
<dbReference type="PANTHER" id="PTHR34047">
    <property type="entry name" value="NUCLEAR INTRON MATURASE 1, MITOCHONDRIAL-RELATED"/>
    <property type="match status" value="1"/>
</dbReference>
<reference evidence="2 3" key="1">
    <citation type="submission" date="2018-08" db="EMBL/GenBank/DDBJ databases">
        <title>A genome reference for cultivated species of the human gut microbiota.</title>
        <authorList>
            <person name="Zou Y."/>
            <person name="Xue W."/>
            <person name="Luo G."/>
        </authorList>
    </citation>
    <scope>NUCLEOTIDE SEQUENCE [LARGE SCALE GENOMIC DNA]</scope>
    <source>
        <strain evidence="2 3">AM23-3</strain>
    </source>
</reference>
<dbReference type="EMBL" id="QRHO01000001">
    <property type="protein sequence ID" value="RHF85792.1"/>
    <property type="molecule type" value="Genomic_DNA"/>
</dbReference>
<dbReference type="PROSITE" id="PS50878">
    <property type="entry name" value="RT_POL"/>
    <property type="match status" value="1"/>
</dbReference>
<dbReference type="PANTHER" id="PTHR34047:SF8">
    <property type="entry name" value="PROTEIN YKFC"/>
    <property type="match status" value="1"/>
</dbReference>
<dbReference type="Proteomes" id="UP000284579">
    <property type="component" value="Unassembled WGS sequence"/>
</dbReference>
<sequence length="465" mass="53372">MNAKTYASTNRPTCWSEIDFAVAEKSVKKLQRRIYVAYVQGNTRKWKTLTEFMFHSFYARACAVKHVCSRKGKKTAGVDNVLWLTDTDKFNAIFSLRLRGYKPRPLKRVYIKKPNGKYRTLGIPTYKDRAMQVLYKFAIEPIVELHADEHSYGFRKGRSVKSAVSKLTEYLSKNPDCEYVLKSDIESCFDNIGHEWLLENFPIKPELLRKFLKSGFIKDNSYHTSKKGIPQGGSVSSCLCNWTLDGIEGVCRERLYQWKALCGVSNRKSALSGIDVPFGIDAEPFGADIVPIGSDVRGILIRYADDFLFTTNVYATFVLRAKLLPEIDDFLSTRGLKLSKGKTALCKVTDGFVFLGWRICKQNGEIKCFPAPKAIESLKKKAKDILLDESISSEKEKIGKICQVIRGWLSFYSLASYPFFSEMQSDFMEFISQFSGRQRQLEKEIQQIFSDWRVSVYEKNNVYRR</sequence>
<keyword evidence="2" id="KW-0695">RNA-directed DNA polymerase</keyword>
<comment type="caution">
    <text evidence="2">The sequence shown here is derived from an EMBL/GenBank/DDBJ whole genome shotgun (WGS) entry which is preliminary data.</text>
</comment>
<dbReference type="Pfam" id="PF00078">
    <property type="entry name" value="RVT_1"/>
    <property type="match status" value="1"/>
</dbReference>
<protein>
    <submittedName>
        <fullName evidence="2">Group II intron reverse transcriptase/maturase</fullName>
    </submittedName>
</protein>
<dbReference type="SUPFAM" id="SSF56672">
    <property type="entry name" value="DNA/RNA polymerases"/>
    <property type="match status" value="1"/>
</dbReference>
<evidence type="ECO:0000259" key="1">
    <source>
        <dbReference type="PROSITE" id="PS50878"/>
    </source>
</evidence>
<dbReference type="RefSeq" id="WP_118198310.1">
    <property type="nucleotide sequence ID" value="NZ_JADPCS010000001.1"/>
</dbReference>
<keyword evidence="2" id="KW-0808">Transferase</keyword>
<gene>
    <name evidence="2" type="ORF">DW656_00525</name>
</gene>
<dbReference type="InterPro" id="IPR025960">
    <property type="entry name" value="RVT_N"/>
</dbReference>
<dbReference type="InterPro" id="IPR051083">
    <property type="entry name" value="GrpII_Intron_Splice-Mob/Def"/>
</dbReference>
<dbReference type="InterPro" id="IPR043502">
    <property type="entry name" value="DNA/RNA_pol_sf"/>
</dbReference>
<dbReference type="GO" id="GO:0003964">
    <property type="term" value="F:RNA-directed DNA polymerase activity"/>
    <property type="evidence" value="ECO:0007669"/>
    <property type="project" value="UniProtKB-KW"/>
</dbReference>